<sequence length="104" mass="11004">MYHNDTVLVNDKTVRLPHQESTILKASSSTDGASVQLQTHHGVVVSVKSDGTIVTTIARKFVGNVCGLCGNMNNGGPDDFKTRHHIPAKSVQNASVIVGTPEPA</sequence>
<comment type="caution">
    <text evidence="1">The sequence shown here is derived from an EMBL/GenBank/DDBJ whole genome shotgun (WGS) entry which is preliminary data.</text>
</comment>
<evidence type="ECO:0000313" key="2">
    <source>
        <dbReference type="Proteomes" id="UP000805193"/>
    </source>
</evidence>
<name>A0AC60QV95_IXOPE</name>
<keyword evidence="2" id="KW-1185">Reference proteome</keyword>
<dbReference type="EMBL" id="JABSTQ010004843">
    <property type="protein sequence ID" value="KAG0440840.1"/>
    <property type="molecule type" value="Genomic_DNA"/>
</dbReference>
<organism evidence="1 2">
    <name type="scientific">Ixodes persulcatus</name>
    <name type="common">Taiga tick</name>
    <dbReference type="NCBI Taxonomy" id="34615"/>
    <lineage>
        <taxon>Eukaryota</taxon>
        <taxon>Metazoa</taxon>
        <taxon>Ecdysozoa</taxon>
        <taxon>Arthropoda</taxon>
        <taxon>Chelicerata</taxon>
        <taxon>Arachnida</taxon>
        <taxon>Acari</taxon>
        <taxon>Parasitiformes</taxon>
        <taxon>Ixodida</taxon>
        <taxon>Ixodoidea</taxon>
        <taxon>Ixodidae</taxon>
        <taxon>Ixodinae</taxon>
        <taxon>Ixodes</taxon>
    </lineage>
</organism>
<reference evidence="1 2" key="1">
    <citation type="journal article" date="2020" name="Cell">
        <title>Large-Scale Comparative Analyses of Tick Genomes Elucidate Their Genetic Diversity and Vector Capacities.</title>
        <authorList>
            <consortium name="Tick Genome and Microbiome Consortium (TIGMIC)"/>
            <person name="Jia N."/>
            <person name="Wang J."/>
            <person name="Shi W."/>
            <person name="Du L."/>
            <person name="Sun Y."/>
            <person name="Zhan W."/>
            <person name="Jiang J.F."/>
            <person name="Wang Q."/>
            <person name="Zhang B."/>
            <person name="Ji P."/>
            <person name="Bell-Sakyi L."/>
            <person name="Cui X.M."/>
            <person name="Yuan T.T."/>
            <person name="Jiang B.G."/>
            <person name="Yang W.F."/>
            <person name="Lam T.T."/>
            <person name="Chang Q.C."/>
            <person name="Ding S.J."/>
            <person name="Wang X.J."/>
            <person name="Zhu J.G."/>
            <person name="Ruan X.D."/>
            <person name="Zhao L."/>
            <person name="Wei J.T."/>
            <person name="Ye R.Z."/>
            <person name="Que T.C."/>
            <person name="Du C.H."/>
            <person name="Zhou Y.H."/>
            <person name="Cheng J.X."/>
            <person name="Dai P.F."/>
            <person name="Guo W.B."/>
            <person name="Han X.H."/>
            <person name="Huang E.J."/>
            <person name="Li L.F."/>
            <person name="Wei W."/>
            <person name="Gao Y.C."/>
            <person name="Liu J.Z."/>
            <person name="Shao H.Z."/>
            <person name="Wang X."/>
            <person name="Wang C.C."/>
            <person name="Yang T.C."/>
            <person name="Huo Q.B."/>
            <person name="Li W."/>
            <person name="Chen H.Y."/>
            <person name="Chen S.E."/>
            <person name="Zhou L.G."/>
            <person name="Ni X.B."/>
            <person name="Tian J.H."/>
            <person name="Sheng Y."/>
            <person name="Liu T."/>
            <person name="Pan Y.S."/>
            <person name="Xia L.Y."/>
            <person name="Li J."/>
            <person name="Zhao F."/>
            <person name="Cao W.C."/>
        </authorList>
    </citation>
    <scope>NUCLEOTIDE SEQUENCE [LARGE SCALE GENOMIC DNA]</scope>
    <source>
        <strain evidence="1">Iper-2018</strain>
    </source>
</reference>
<dbReference type="Proteomes" id="UP000805193">
    <property type="component" value="Unassembled WGS sequence"/>
</dbReference>
<accession>A0AC60QV95</accession>
<proteinExistence type="predicted"/>
<protein>
    <submittedName>
        <fullName evidence="1">Uncharacterized protein</fullName>
    </submittedName>
</protein>
<evidence type="ECO:0000313" key="1">
    <source>
        <dbReference type="EMBL" id="KAG0440840.1"/>
    </source>
</evidence>
<gene>
    <name evidence="1" type="ORF">HPB47_016151</name>
</gene>